<feature type="transmembrane region" description="Helical" evidence="1">
    <location>
        <begin position="277"/>
        <end position="296"/>
    </location>
</feature>
<dbReference type="OrthoDB" id="2016523at2759"/>
<name>A0A2D3VFQ7_9PEZI</name>
<organism evidence="2 3">
    <name type="scientific">Ramularia collo-cygni</name>
    <dbReference type="NCBI Taxonomy" id="112498"/>
    <lineage>
        <taxon>Eukaryota</taxon>
        <taxon>Fungi</taxon>
        <taxon>Dikarya</taxon>
        <taxon>Ascomycota</taxon>
        <taxon>Pezizomycotina</taxon>
        <taxon>Dothideomycetes</taxon>
        <taxon>Dothideomycetidae</taxon>
        <taxon>Mycosphaerellales</taxon>
        <taxon>Mycosphaerellaceae</taxon>
        <taxon>Ramularia</taxon>
    </lineage>
</organism>
<keyword evidence="1" id="KW-1133">Transmembrane helix</keyword>
<keyword evidence="3" id="KW-1185">Reference proteome</keyword>
<dbReference type="PANTHER" id="PTHR31410">
    <property type="entry name" value="TRANSMEMBRANE PROTEIN 246"/>
    <property type="match status" value="1"/>
</dbReference>
<evidence type="ECO:0000313" key="2">
    <source>
        <dbReference type="EMBL" id="CZT22961.1"/>
    </source>
</evidence>
<dbReference type="PANTHER" id="PTHR31410:SF1">
    <property type="entry name" value="POST-GPI ATTACHMENT TO PROTEINS FACTOR 4"/>
    <property type="match status" value="1"/>
</dbReference>
<dbReference type="CDD" id="cd22189">
    <property type="entry name" value="PGAP4-like_fungal"/>
    <property type="match status" value="1"/>
</dbReference>
<dbReference type="GO" id="GO:0006506">
    <property type="term" value="P:GPI anchor biosynthetic process"/>
    <property type="evidence" value="ECO:0007669"/>
    <property type="project" value="InterPro"/>
</dbReference>
<feature type="transmembrane region" description="Helical" evidence="1">
    <location>
        <begin position="247"/>
        <end position="265"/>
    </location>
</feature>
<keyword evidence="1" id="KW-0472">Membrane</keyword>
<evidence type="ECO:0000256" key="1">
    <source>
        <dbReference type="SAM" id="Phobius"/>
    </source>
</evidence>
<accession>A0A2D3VFQ7</accession>
<sequence>MISLVRKVLLCAVFLLSLVWYGSTHFYRDPGSVFFDKTRAFEQRYSTYRMAEVRQLIHDLKDNSGQQIRREVPGTNASLCVTSSSVSRKGSSYLETTMVSLLHGLTGAERKDLYINILNAEINPSDHPSWNEAWLHDAVDRFETYSFSGPEEEEYIKGLSQKGAYAEKGIYDYTTALRGCLDSGTPYIAFVEDDVLFADGWMMQALSALGRIPALDNEHRQWLFMRLFNQERSMGWAGKGIGENHEYLIILGIASGVLLASIVLRQRWRWTRRYLDLETLFVIVTILIPGLVILFYQCGKASLLPRSPGVFDEPFGCCSQALIFPRESIPLIIEYMQEQKRGQFDLMLDQLAAEVGYSRYAMYPVQAQHIGLESARMTERDEAQAIWSMAFEDLKPNVLKTEHLRLARLRYGSSELFDGTSSNLP</sequence>
<dbReference type="EMBL" id="FJUY01000015">
    <property type="protein sequence ID" value="CZT22961.1"/>
    <property type="molecule type" value="Genomic_DNA"/>
</dbReference>
<dbReference type="RefSeq" id="XP_023629685.1">
    <property type="nucleotide sequence ID" value="XM_023773917.1"/>
</dbReference>
<proteinExistence type="predicted"/>
<dbReference type="GeneID" id="35603754"/>
<dbReference type="GO" id="GO:0016757">
    <property type="term" value="F:glycosyltransferase activity"/>
    <property type="evidence" value="ECO:0007669"/>
    <property type="project" value="InterPro"/>
</dbReference>
<protein>
    <recommendedName>
        <fullName evidence="4">Integral membrane protein</fullName>
    </recommendedName>
</protein>
<evidence type="ECO:0008006" key="4">
    <source>
        <dbReference type="Google" id="ProtNLM"/>
    </source>
</evidence>
<evidence type="ECO:0000313" key="3">
    <source>
        <dbReference type="Proteomes" id="UP000225277"/>
    </source>
</evidence>
<gene>
    <name evidence="2" type="ORF">RCC_08669</name>
</gene>
<keyword evidence="1" id="KW-0812">Transmembrane</keyword>
<reference evidence="2 3" key="1">
    <citation type="submission" date="2016-03" db="EMBL/GenBank/DDBJ databases">
        <authorList>
            <person name="Ploux O."/>
        </authorList>
    </citation>
    <scope>NUCLEOTIDE SEQUENCE [LARGE SCALE GENOMIC DNA]</scope>
    <source>
        <strain evidence="2 3">URUG2</strain>
    </source>
</reference>
<dbReference type="Proteomes" id="UP000225277">
    <property type="component" value="Unassembled WGS sequence"/>
</dbReference>
<dbReference type="GO" id="GO:0000139">
    <property type="term" value="C:Golgi membrane"/>
    <property type="evidence" value="ECO:0007669"/>
    <property type="project" value="InterPro"/>
</dbReference>
<dbReference type="AlphaFoldDB" id="A0A2D3VFQ7"/>
<dbReference type="InterPro" id="IPR029675">
    <property type="entry name" value="PGAP4"/>
</dbReference>